<dbReference type="PANTHER" id="PTHR43102:SF2">
    <property type="entry name" value="GAF DOMAIN-CONTAINING PROTEIN"/>
    <property type="match status" value="1"/>
</dbReference>
<dbReference type="SMART" id="SM00065">
    <property type="entry name" value="GAF"/>
    <property type="match status" value="1"/>
</dbReference>
<dbReference type="InterPro" id="IPR003018">
    <property type="entry name" value="GAF"/>
</dbReference>
<dbReference type="SUPFAM" id="SSF55874">
    <property type="entry name" value="ATPase domain of HSP90 chaperone/DNA topoisomerase II/histidine kinase"/>
    <property type="match status" value="1"/>
</dbReference>
<feature type="domain" description="GAF" evidence="1">
    <location>
        <begin position="25"/>
        <end position="167"/>
    </location>
</feature>
<dbReference type="Pfam" id="PF02518">
    <property type="entry name" value="HATPase_c"/>
    <property type="match status" value="1"/>
</dbReference>
<dbReference type="InterPro" id="IPR029016">
    <property type="entry name" value="GAF-like_dom_sf"/>
</dbReference>
<dbReference type="Pfam" id="PF07568">
    <property type="entry name" value="HisKA_2"/>
    <property type="match status" value="1"/>
</dbReference>
<dbReference type="RefSeq" id="WP_164352555.1">
    <property type="nucleotide sequence ID" value="NZ_JAABNT010000002.1"/>
</dbReference>
<dbReference type="Gene3D" id="3.30.450.40">
    <property type="match status" value="1"/>
</dbReference>
<comment type="caution">
    <text evidence="2">The sequence shown here is derived from an EMBL/GenBank/DDBJ whole genome shotgun (WGS) entry which is preliminary data.</text>
</comment>
<dbReference type="SUPFAM" id="SSF55781">
    <property type="entry name" value="GAF domain-like"/>
    <property type="match status" value="1"/>
</dbReference>
<dbReference type="Gene3D" id="3.30.565.10">
    <property type="entry name" value="Histidine kinase-like ATPase, C-terminal domain"/>
    <property type="match status" value="1"/>
</dbReference>
<dbReference type="InterPro" id="IPR003594">
    <property type="entry name" value="HATPase_dom"/>
</dbReference>
<evidence type="ECO:0000259" key="1">
    <source>
        <dbReference type="SMART" id="SM00065"/>
    </source>
</evidence>
<dbReference type="Pfam" id="PF01590">
    <property type="entry name" value="GAF"/>
    <property type="match status" value="1"/>
</dbReference>
<organism evidence="2 3">
    <name type="scientific">Sulfitobacter sediminilitoris</name>
    <dbReference type="NCBI Taxonomy" id="2698830"/>
    <lineage>
        <taxon>Bacteria</taxon>
        <taxon>Pseudomonadati</taxon>
        <taxon>Pseudomonadota</taxon>
        <taxon>Alphaproteobacteria</taxon>
        <taxon>Rhodobacterales</taxon>
        <taxon>Roseobacteraceae</taxon>
        <taxon>Sulfitobacter</taxon>
    </lineage>
</organism>
<dbReference type="AlphaFoldDB" id="A0A6P0C6I9"/>
<proteinExistence type="predicted"/>
<reference evidence="2 3" key="1">
    <citation type="submission" date="2020-01" db="EMBL/GenBank/DDBJ databases">
        <title>Sulfitobacter sediminilitoris sp. nov., isolated from a tidal flat.</title>
        <authorList>
            <person name="Park S."/>
            <person name="Yoon J.-H."/>
        </authorList>
    </citation>
    <scope>NUCLEOTIDE SEQUENCE [LARGE SCALE GENOMIC DNA]</scope>
    <source>
        <strain evidence="2 3">JBTF-M27</strain>
    </source>
</reference>
<protein>
    <submittedName>
        <fullName evidence="2">GAF domain-containing protein</fullName>
    </submittedName>
</protein>
<dbReference type="Proteomes" id="UP000468591">
    <property type="component" value="Unassembled WGS sequence"/>
</dbReference>
<dbReference type="EMBL" id="JAABNT010000002">
    <property type="protein sequence ID" value="NEK21722.1"/>
    <property type="molecule type" value="Genomic_DNA"/>
</dbReference>
<dbReference type="PANTHER" id="PTHR43102">
    <property type="entry name" value="SLR1143 PROTEIN"/>
    <property type="match status" value="1"/>
</dbReference>
<dbReference type="InterPro" id="IPR011495">
    <property type="entry name" value="Sig_transdc_His_kin_sub2_dim/P"/>
</dbReference>
<accession>A0A6P0C6I9</accession>
<dbReference type="InterPro" id="IPR036890">
    <property type="entry name" value="HATPase_C_sf"/>
</dbReference>
<evidence type="ECO:0000313" key="3">
    <source>
        <dbReference type="Proteomes" id="UP000468591"/>
    </source>
</evidence>
<evidence type="ECO:0000313" key="2">
    <source>
        <dbReference type="EMBL" id="NEK21722.1"/>
    </source>
</evidence>
<gene>
    <name evidence="2" type="ORF">GV827_04810</name>
</gene>
<name>A0A6P0C6I9_9RHOB</name>
<sequence>MRADLHPLNAERLDTLHGFDILDTPEEAEFNEIVELASQICGTPISLISLVDEDRQWFKASVGFERPETSLEESICSHAILDNDILEINDLKTDDRTADNPLCVGEEQVRFYAGAPLIASNGLPMGTLCVLDTKPLELNDFQRQALRVLSRQVMKQLELRIALRNQSILQAEADHRVKNSLQSMSAIVRIYTRKITDPTALEALGAIQRRIDAVAELHQELQGTDGRDTIDAATYLERVLNLLQETAPENVSFRSDFAAIVMRSDQAANLAMIISEFVANSIKHAFPNGMPGEISIRLSVVDPGQYRLECGDNGIGQQTTKEPTTRTEGIGLSLVNAAVSSLGGNSEASLTGDGSSLILDFGESSVAEQDLKSMPQMVEG</sequence>
<keyword evidence="3" id="KW-1185">Reference proteome</keyword>